<protein>
    <submittedName>
        <fullName evidence="1">Uncharacterized protein</fullName>
    </submittedName>
</protein>
<accession>A0ACB8UVY9</accession>
<evidence type="ECO:0000313" key="1">
    <source>
        <dbReference type="EMBL" id="KAI2386325.1"/>
    </source>
</evidence>
<proteinExistence type="predicted"/>
<gene>
    <name evidence="1" type="ORF">LOY88_003647</name>
</gene>
<dbReference type="EMBL" id="JALBCA010000049">
    <property type="protein sequence ID" value="KAI2386325.1"/>
    <property type="molecule type" value="Genomic_DNA"/>
</dbReference>
<reference evidence="1" key="1">
    <citation type="journal article" date="2022" name="bioRxiv">
        <title>Population genetic analysis of Ophidiomyces ophidiicola, the causative agent of snake fungal disease, indicates recent introductions to the USA.</title>
        <authorList>
            <person name="Ladner J.T."/>
            <person name="Palmer J.M."/>
            <person name="Ettinger C.L."/>
            <person name="Stajich J.E."/>
            <person name="Farrell T.M."/>
            <person name="Glorioso B.M."/>
            <person name="Lawson B."/>
            <person name="Price S.J."/>
            <person name="Stengle A.G."/>
            <person name="Grear D.A."/>
            <person name="Lorch J.M."/>
        </authorList>
    </citation>
    <scope>NUCLEOTIDE SEQUENCE</scope>
    <source>
        <strain evidence="1">NWHC 24266-5</strain>
    </source>
</reference>
<name>A0ACB8UVY9_9EURO</name>
<sequence length="1103" mass="126079">MPLKAETTLKFISVPQQAVQSSAYDGFEPPLPESRECQAVETLLTTINGTATYNDLHFTNFLLEDFTIYNGEIPTSNRYGMVGLQDISLKGSTAIFLFDGIVKPDGVNGPAFYLKRVPFRTVSIGGFEDLELHTVGNDLWIQSCYCRDRGAVWYRLGKPSREYQPYHDLFLWVANLAKHFVDYLQHNDNVTLSHFQRRFREWLWDRHAIDFEFGVWIREIQTTDFRQAIVAHGPFLYGQAISLDAVYGTHRVWGEIGLLSLSIVPEQPEKMKSTVVTPYTYMCFEKMPWVHHLKTITPDSRWTERRRRLLYERGFVSTKKRIITTPPSSQPVMPGDIVAIRRDDISAWKGNDMLWFAYVQHISNERYIGLIWLYRPTDTVCADLTYPSKHELFLSDHCNCEDSKVNVSEVIKRVSITLFSNRPENTDFYIRQTYHSNDESFRTLRETDFQCKCSKTRTNSTSYKVHRQKYSVGDTVLVETSHLLEPVLIMELNDQEVKVRELLRRSRDFGGKCRPNELVFTERFRNVHVEQIQRHCHIRFFSEYQKSSGTIPPPYSRDGTGNLFYIIYKDSPNGLLPMTPQENFRLGFDPLEQKKKLRGLNLFSGGGSFDRGLEEGTAVKSEWAVEWGLHQMLTYRANHGDPESLKLFRGSVNDYLRKGLRGSTSRLIAQPGEVDFISGGSPCQGYSLANTQKQSESSLRNCSMIASVVAYVDFYRPQYAILENVPAMSSKTHFRNPLSQLICAFVGMGYQLRLMQLDAWSYGAPQSRSRLFLLIAAPGLKLPKHPPLTHSHPQRTTLRSLGEAPNGLPFGQRRWDTPVYDFVSAETATKDLPSIGSARIMSIPFPDHRQSGSDTRNIIEKIPKYPRMMGVGQSFLRGYVDTIPYSENAKINIATMRAWSRIDPDHLMPTITTTITPHCKFTGRWLHWQENRLITVMEARRAQGYPDDEVIIGRPAQQWQIVGNSVSRHVALALGLSIREACLQNPPSKKTLEEMDTIESVEFEIPQKKRKRRSSAVMVETTTTVTTKTTRTTRTYLLEETAPSAECQTSHFKELPFEDQREASSGSRLKFASVTVPTISSCLSSCPEKTISNISDDDILCIP</sequence>
<comment type="caution">
    <text evidence="1">The sequence shown here is derived from an EMBL/GenBank/DDBJ whole genome shotgun (WGS) entry which is preliminary data.</text>
</comment>
<organism evidence="1">
    <name type="scientific">Ophidiomyces ophidiicola</name>
    <dbReference type="NCBI Taxonomy" id="1387563"/>
    <lineage>
        <taxon>Eukaryota</taxon>
        <taxon>Fungi</taxon>
        <taxon>Dikarya</taxon>
        <taxon>Ascomycota</taxon>
        <taxon>Pezizomycotina</taxon>
        <taxon>Eurotiomycetes</taxon>
        <taxon>Eurotiomycetidae</taxon>
        <taxon>Onygenales</taxon>
        <taxon>Onygenaceae</taxon>
        <taxon>Ophidiomyces</taxon>
    </lineage>
</organism>